<feature type="compositionally biased region" description="Basic and acidic residues" evidence="1">
    <location>
        <begin position="1838"/>
        <end position="1850"/>
    </location>
</feature>
<feature type="compositionally biased region" description="Polar residues" evidence="1">
    <location>
        <begin position="481"/>
        <end position="501"/>
    </location>
</feature>
<feature type="region of interest" description="Disordered" evidence="1">
    <location>
        <begin position="2278"/>
        <end position="2298"/>
    </location>
</feature>
<feature type="transmembrane region" description="Helical" evidence="2">
    <location>
        <begin position="2368"/>
        <end position="2387"/>
    </location>
</feature>
<feature type="compositionally biased region" description="Polar residues" evidence="1">
    <location>
        <begin position="1851"/>
        <end position="1868"/>
    </location>
</feature>
<feature type="compositionally biased region" description="Basic and acidic residues" evidence="1">
    <location>
        <begin position="859"/>
        <end position="871"/>
    </location>
</feature>
<evidence type="ECO:0000313" key="6">
    <source>
        <dbReference type="Proteomes" id="UP001156666"/>
    </source>
</evidence>
<dbReference type="GO" id="GO:0050135">
    <property type="term" value="F:NADP+ nucleosidase activity"/>
    <property type="evidence" value="ECO:0007669"/>
    <property type="project" value="InterPro"/>
</dbReference>
<feature type="compositionally biased region" description="Basic and acidic residues" evidence="1">
    <location>
        <begin position="1339"/>
        <end position="1350"/>
    </location>
</feature>
<feature type="region of interest" description="Disordered" evidence="1">
    <location>
        <begin position="1194"/>
        <end position="1227"/>
    </location>
</feature>
<feature type="region of interest" description="Disordered" evidence="1">
    <location>
        <begin position="1376"/>
        <end position="1410"/>
    </location>
</feature>
<dbReference type="Pfam" id="PF14021">
    <property type="entry name" value="TNT"/>
    <property type="match status" value="1"/>
</dbReference>
<comment type="caution">
    <text evidence="5">The sequence shown here is derived from an EMBL/GenBank/DDBJ whole genome shotgun (WGS) entry which is preliminary data.</text>
</comment>
<feature type="region of interest" description="Disordered" evidence="1">
    <location>
        <begin position="2230"/>
        <end position="2258"/>
    </location>
</feature>
<dbReference type="EMBL" id="BSOH01000007">
    <property type="protein sequence ID" value="GLR16685.1"/>
    <property type="molecule type" value="Genomic_DNA"/>
</dbReference>
<feature type="region of interest" description="Disordered" evidence="1">
    <location>
        <begin position="49"/>
        <end position="173"/>
    </location>
</feature>
<feature type="compositionally biased region" description="Basic and acidic residues" evidence="1">
    <location>
        <begin position="1376"/>
        <end position="1398"/>
    </location>
</feature>
<feature type="compositionally biased region" description="Pro residues" evidence="1">
    <location>
        <begin position="546"/>
        <end position="565"/>
    </location>
</feature>
<dbReference type="Proteomes" id="UP001156666">
    <property type="component" value="Unassembled WGS sequence"/>
</dbReference>
<reference evidence="5" key="2">
    <citation type="submission" date="2023-01" db="EMBL/GenBank/DDBJ databases">
        <title>Draft genome sequence of Portibacter lacus strain NBRC 108769.</title>
        <authorList>
            <person name="Sun Q."/>
            <person name="Mori K."/>
        </authorList>
    </citation>
    <scope>NUCLEOTIDE SEQUENCE</scope>
    <source>
        <strain evidence="5">NBRC 108769</strain>
    </source>
</reference>
<dbReference type="Pfam" id="PF13699">
    <property type="entry name" value="eCIS_core"/>
    <property type="match status" value="2"/>
</dbReference>
<feature type="region of interest" description="Disordered" evidence="1">
    <location>
        <begin position="1328"/>
        <end position="1350"/>
    </location>
</feature>
<feature type="region of interest" description="Disordered" evidence="1">
    <location>
        <begin position="850"/>
        <end position="871"/>
    </location>
</feature>
<dbReference type="InterPro" id="IPR025295">
    <property type="entry name" value="eCIS_core_dom"/>
</dbReference>
<feature type="domain" description="TNT" evidence="4">
    <location>
        <begin position="2864"/>
        <end position="2957"/>
    </location>
</feature>
<evidence type="ECO:0000313" key="5">
    <source>
        <dbReference type="EMBL" id="GLR16685.1"/>
    </source>
</evidence>
<feature type="compositionally biased region" description="Acidic residues" evidence="1">
    <location>
        <begin position="117"/>
        <end position="130"/>
    </location>
</feature>
<feature type="region of interest" description="Disordered" evidence="1">
    <location>
        <begin position="1548"/>
        <end position="1573"/>
    </location>
</feature>
<keyword evidence="2" id="KW-0812">Transmembrane</keyword>
<feature type="region of interest" description="Disordered" evidence="1">
    <location>
        <begin position="537"/>
        <end position="610"/>
    </location>
</feature>
<dbReference type="RefSeq" id="WP_235291125.1">
    <property type="nucleotide sequence ID" value="NZ_BSOH01000007.1"/>
</dbReference>
<feature type="compositionally biased region" description="Pro residues" evidence="1">
    <location>
        <begin position="598"/>
        <end position="608"/>
    </location>
</feature>
<feature type="compositionally biased region" description="Low complexity" evidence="1">
    <location>
        <begin position="2278"/>
        <end position="2289"/>
    </location>
</feature>
<feature type="region of interest" description="Disordered" evidence="1">
    <location>
        <begin position="1599"/>
        <end position="1757"/>
    </location>
</feature>
<name>A0AA37SRN4_9BACT</name>
<feature type="compositionally biased region" description="Polar residues" evidence="1">
    <location>
        <begin position="1825"/>
        <end position="1837"/>
    </location>
</feature>
<evidence type="ECO:0000259" key="4">
    <source>
        <dbReference type="Pfam" id="PF14021"/>
    </source>
</evidence>
<feature type="region of interest" description="Disordered" evidence="1">
    <location>
        <begin position="1126"/>
        <end position="1159"/>
    </location>
</feature>
<feature type="compositionally biased region" description="Polar residues" evidence="1">
    <location>
        <begin position="1612"/>
        <end position="1639"/>
    </location>
</feature>
<feature type="domain" description="eCIS core" evidence="3">
    <location>
        <begin position="1419"/>
        <end position="1475"/>
    </location>
</feature>
<feature type="compositionally biased region" description="Low complexity" evidence="1">
    <location>
        <begin position="2239"/>
        <end position="2255"/>
    </location>
</feature>
<organism evidence="5 6">
    <name type="scientific">Portibacter lacus</name>
    <dbReference type="NCBI Taxonomy" id="1099794"/>
    <lineage>
        <taxon>Bacteria</taxon>
        <taxon>Pseudomonadati</taxon>
        <taxon>Bacteroidota</taxon>
        <taxon>Saprospiria</taxon>
        <taxon>Saprospirales</taxon>
        <taxon>Haliscomenobacteraceae</taxon>
        <taxon>Portibacter</taxon>
    </lineage>
</organism>
<keyword evidence="6" id="KW-1185">Reference proteome</keyword>
<dbReference type="PANTHER" id="PTHR42059">
    <property type="entry name" value="TNT DOMAIN-CONTAINING PROTEIN"/>
    <property type="match status" value="1"/>
</dbReference>
<feature type="compositionally biased region" description="Basic and acidic residues" evidence="1">
    <location>
        <begin position="1748"/>
        <end position="1757"/>
    </location>
</feature>
<feature type="compositionally biased region" description="Polar residues" evidence="1">
    <location>
        <begin position="509"/>
        <end position="519"/>
    </location>
</feature>
<evidence type="ECO:0008006" key="7">
    <source>
        <dbReference type="Google" id="ProtNLM"/>
    </source>
</evidence>
<feature type="compositionally biased region" description="Basic and acidic residues" evidence="1">
    <location>
        <begin position="1126"/>
        <end position="1138"/>
    </location>
</feature>
<feature type="transmembrane region" description="Helical" evidence="2">
    <location>
        <begin position="2337"/>
        <end position="2356"/>
    </location>
</feature>
<dbReference type="InterPro" id="IPR053024">
    <property type="entry name" value="Fungal_surface_NADase"/>
</dbReference>
<reference evidence="5" key="1">
    <citation type="journal article" date="2014" name="Int. J. Syst. Evol. Microbiol.">
        <title>Complete genome sequence of Corynebacterium casei LMG S-19264T (=DSM 44701T), isolated from a smear-ripened cheese.</title>
        <authorList>
            <consortium name="US DOE Joint Genome Institute (JGI-PGF)"/>
            <person name="Walter F."/>
            <person name="Albersmeier A."/>
            <person name="Kalinowski J."/>
            <person name="Ruckert C."/>
        </authorList>
    </citation>
    <scope>NUCLEOTIDE SEQUENCE</scope>
    <source>
        <strain evidence="5">NBRC 108769</strain>
    </source>
</reference>
<evidence type="ECO:0000259" key="3">
    <source>
        <dbReference type="Pfam" id="PF13699"/>
    </source>
</evidence>
<keyword evidence="2" id="KW-0472">Membrane</keyword>
<feature type="region of interest" description="Disordered" evidence="1">
    <location>
        <begin position="477"/>
        <end position="519"/>
    </location>
</feature>
<feature type="region of interest" description="Disordered" evidence="1">
    <location>
        <begin position="1821"/>
        <end position="1868"/>
    </location>
</feature>
<keyword evidence="2" id="KW-1133">Transmembrane helix</keyword>
<gene>
    <name evidence="5" type="ORF">GCM10007940_13000</name>
</gene>
<feature type="compositionally biased region" description="Polar residues" evidence="1">
    <location>
        <begin position="1724"/>
        <end position="1746"/>
    </location>
</feature>
<evidence type="ECO:0000256" key="1">
    <source>
        <dbReference type="SAM" id="MobiDB-lite"/>
    </source>
</evidence>
<evidence type="ECO:0000256" key="2">
    <source>
        <dbReference type="SAM" id="Phobius"/>
    </source>
</evidence>
<feature type="domain" description="eCIS core" evidence="3">
    <location>
        <begin position="167"/>
        <end position="240"/>
    </location>
</feature>
<feature type="compositionally biased region" description="Gly residues" evidence="1">
    <location>
        <begin position="1551"/>
        <end position="1560"/>
    </location>
</feature>
<protein>
    <recommendedName>
        <fullName evidence="7">DUF4157 domain-containing protein</fullName>
    </recommendedName>
</protein>
<sequence length="2960" mass="319006">MDKNNEHNDKQAVSKAVAHEMESADTIFATEYIAPPPLFLAADPKHIKEEVENEEKDQKFSPAELTDQVDQKNSPDPIGADLKNDSATVKANATVKEDEKEEEIMDGPAVDLIFADDSPEPPNDEGEEENGAASGGDGGGSDDDNPIQKKEGNSTSSASSSTSGNGVPAEVMSKMEASIGADFSNVEINANSSKAKDSGALAFAQGNKVHFAPGQFNPTTSSGQKLLGHELAHVKQQREGKVKPTTSVNGMSVNDDPKLEKAADIAGEKAANFKPEQQISKPKIDDSSLGQVTQKKIGPYKEGYQFPNNESQPVQGFFPLLALGAVALGGALGIGAGAAIYSTTDDHRERNVQNRFPAGILRDSVTGVTGSYEYVEGGSNLYLDDENREWRLLSDAKNVFHQPEGAPSGFSPNKKFLSFDTRGGSFEAILQPNPDGTYTNNWLNSGDRQGTYNYYDPDTAPVGHVLYDVLPHMVPGGGNYGNTPTAQQKSETDNDSATSQLKLEEDSTSDNPKSFSGSAKIMQQKTAQFFDVIQRHGPTPAADATPAPPNNSTPVPVPAPTPAPVPNESNSDQANLEENVCLPDGSTENIGSDIPTPSAAPTPEPVETPAPEQVVNQATENDPNSGVDWDKFWSDNGLNIARTVAEPFRLIPVYGLLPGFAADTMETIGDLQAAQPTNDEFIEIMIALRMPVVLFNNVVGHLLYIDELAQDAAIGSVLGVELVALTAPTAELLSSIRIGLLTAQTIIDGCVLAKSIMGMNSLASTPDEKKAYEDVFAGYDANLMMDGLDFILTGLDMGTGGLANGSVIGQFMRVGKNIVKRKHLFSELAQNVIIAWAGVWGGNAVGAVTSSGDPAQPKMDSDGTIQKKDGETSLPREVAAQIILAELNKIEGAYNLGTGILDGTADQLEFVLDNVNELSEKLTDQEALPLLKSGMIKGLDYLLGQLQGIQQTQPFITSAEEKTVSLHEFLDSAEKTLQSLELPEVSVGDIPMVPGFMEDLAEGGVNLIIENLNTAINEVKEMGFGAIQAMRENATELGTFLHTLTQVLDEQMDFISTKIEEFREFVNSIDSLEDIGDVMLAEISQLLGLDPPLTVESVKAGWEDLNQTIRGGFEMARNMVDEDVRGNTHQGKFEDSAQLKESQSPSPAEETITPFQLKQETQEPVVQKFDWTFGIGGAIDDYKQDHYDRNQFNQAPQQEPVDDPNWRRLPDNQSIYHQNGADGAGNRKYVSTNGGNFEAVYDSNGQLVTDDANMGTYNYSGPDDTAGHLIDDVVPYWLFGNNENDDTPLVNRIAGPRIMERTGDKIGEGVDAAGDFLGGVWNATGGQLFGGSGDTTQQKSEEDIQMKSDHPAQLMIGDEEEEEEIQLKRNNVQLKEDANIDNENNKQHQAVQKKDNAAEKPSPINDAPSQLKATDIIPSGVNVHTESSKATEMGALAFAQGSDIHFAPGQFKPNTRAGQELIGHELGHIVQQKEGRVQPTTQLKGVNVNNDKGLEKEADDFGVKFADSLQNKSTPVAQGKFDSGFSINKPSLQKKENPNLAAPLQMKEAAGAGGGGGSSEGSGPISVNGSQTGVKDLMASSPLPLFTKIKTTPASINSAMNSESTELKGSFPNIQQPTGIENQPVTEGAGQETTPTSGPHDTPSLGYAGQGGAGETTVSPVGPVNQGPNADLPTSQVTAMPPSPVPTVNGAPPSTTNITIGDDTVDYSAGTRPDVDTSGEADPSQMTTQETSDTSKVQGELTTANQDIGKDHGENDIYPHYDELEQLTPEIEIPQGQQLAIPEMEELTERRAEVDAAFNMHAQPKLNEDMAEHVAANEAEVAKMNQGSQEEWTTYETSKTEEEARVKAEQETAQNNAQTEVDTQKQNWQTENDAVKEKFASDASLAKAEYQGKIDSEITTADTSVEATLTQAEIDAQTQADLAQTDADQKEKEAEEKKSGGFFGWLADKVSKALDWLKDRFNEIIDALKTAVDAIIDIAKRAANTIIEAARRAITGLIRAFGAILKTFVDIAFAAFPEIRDRIKNVIDTAVDTAVEIVNTLADGLKDFVNALLDALGAALKFLLDAYQAYINFLIDAIKFITVGLFKIFQFITNLVVGAWKAPPQFFGCLAEDALGGNPGEPLKDIEVPNGQEDLWAKAMGLETADGDGLAGDEEGLSAEVMDLLTKGELSESDVTLEPNPAVELSPTLLAQLASLQDGQIQELGGAGGDSVSTQEFQASAADAAGYDLSGIDPSLLDPEAVAGPEGEEGGIPNPDFKTMSDEAKLQYYLDQMLPETEQAAAQQPSPEAAGKEASNSETTDAALIAKTGRLGVGQRLAFMGKQMLTGMKVFWNTYKAWIIGGLVTALIAAGAIAFFTGGAGLALAVDIILKAMIVIFGAIAIAKASGHVWEYVKHAWAGNTDAAGKSLAMACAVLVNEFLVDKILMGMGKVFRRTMKAIKASRVGRAAARVVNVVRKGTQGGSKVVRRGISAIKNSRLVVKLKSVIGRGVDSFMDLRRRILEKFGFDRMWFEKVNKYVELWASFNPKILLMRMNTDTDQIEVEDIDAVAPNTSNLAPKTGDTLPNGTTMGAERIGRSSTAIDADGASSVIVSDDFMRRINDPSLSPADRQAILQELKARVDAGDYHAIREFVEAQGALKFNREEFLEMFPGQEKVADAIEARHQLRSNMGDLPDLDIPYEAHHLIPVEVLKSTDADGILMRMAIEGGFDFNSALNGRWAAKYSESLGLGGIHASHPQYTSQIQLAIQKRAAQLDIDEITADIAREEIEKILKEIQYAFDNNLQLENPIKLNDLDLDLTSTPVRGVSRNAFLNSAEQLAKDPVFGNEMYDLWVKQDWAEIERVFTERAIKYPPNQGFVDITEVALKVDTVIDRYGGFIDDAGDFQDYGRFVAPDSAPFDSRALPDDSLSKPYRRYRVVKEIPSVGAGQAIPWFGKPGLGTQYLFQKSINELLEEGFIELLD</sequence>
<feature type="compositionally biased region" description="Polar residues" evidence="1">
    <location>
        <begin position="1666"/>
        <end position="1678"/>
    </location>
</feature>
<dbReference type="InterPro" id="IPR025331">
    <property type="entry name" value="TNT"/>
</dbReference>
<feature type="compositionally biased region" description="Low complexity" evidence="1">
    <location>
        <begin position="154"/>
        <end position="163"/>
    </location>
</feature>
<proteinExistence type="predicted"/>
<dbReference type="PANTHER" id="PTHR42059:SF1">
    <property type="entry name" value="TNT DOMAIN-CONTAINING PROTEIN"/>
    <property type="match status" value="1"/>
</dbReference>
<accession>A0AA37SRN4</accession>